<gene>
    <name evidence="1" type="ORF">ABTW24_14930</name>
</gene>
<reference evidence="1 2" key="1">
    <citation type="submission" date="2024-06" db="EMBL/GenBank/DDBJ databases">
        <title>Soil Sphingobacterium thalpophilum.</title>
        <authorList>
            <person name="Yang J."/>
            <person name="Li J."/>
        </authorList>
    </citation>
    <scope>NUCLEOTIDE SEQUENCE [LARGE SCALE GENOMIC DNA]</scope>
    <source>
        <strain evidence="1 2">22g91tb</strain>
    </source>
</reference>
<dbReference type="RefSeq" id="WP_265714821.1">
    <property type="nucleotide sequence ID" value="NZ_JBARTK010000009.1"/>
</dbReference>
<organism evidence="1 2">
    <name type="scientific">Sphingobacterium thalpophilum</name>
    <dbReference type="NCBI Taxonomy" id="259"/>
    <lineage>
        <taxon>Bacteria</taxon>
        <taxon>Pseudomonadati</taxon>
        <taxon>Bacteroidota</taxon>
        <taxon>Sphingobacteriia</taxon>
        <taxon>Sphingobacteriales</taxon>
        <taxon>Sphingobacteriaceae</taxon>
        <taxon>Sphingobacterium</taxon>
    </lineage>
</organism>
<dbReference type="Proteomes" id="UP001566204">
    <property type="component" value="Unassembled WGS sequence"/>
</dbReference>
<comment type="caution">
    <text evidence="1">The sequence shown here is derived from an EMBL/GenBank/DDBJ whole genome shotgun (WGS) entry which is preliminary data.</text>
</comment>
<dbReference type="InterPro" id="IPR029475">
    <property type="entry name" value="DUF6807"/>
</dbReference>
<evidence type="ECO:0000313" key="1">
    <source>
        <dbReference type="EMBL" id="MEZ0452889.1"/>
    </source>
</evidence>
<protein>
    <submittedName>
        <fullName evidence="1">PmoA family protein</fullName>
    </submittedName>
</protein>
<dbReference type="Pfam" id="PF14100">
    <property type="entry name" value="DUF6807"/>
    <property type="match status" value="1"/>
</dbReference>
<sequence length="345" mass="38522">MKHFILSLLHLATMVGPIYAQHKQKITVRHDKLHKSVTVEADGQPFTALIYPDDLEKPTLFPIHAANGEVITRGYPLMSRANEPTDHPHHVGLWMNYESVNGLDFWNNSSAIPPDKNNKYGWIKTTAINEAKGGDTGLINYTANWCDIKQQVLLKESTTLVFQSTGRVRTIDRTTILTAQQPVSFTDVKDGLLGLRVAHELELPSDEERQFTDTHGVVTRVKSNPNTVTGNYLTSEDKTGDAAWGSRARWCMLYGKKGGDTISIVIMDHPDNIGYPTYWHARGYGLFAANPLGQKVFSKGAEALNLTLKPGKSVTFRYRIVIASDNKRLSTKEIGRLSDNFAKSR</sequence>
<name>A0ABV4HEF9_9SPHI</name>
<proteinExistence type="predicted"/>
<dbReference type="EMBL" id="JBEOQB010000004">
    <property type="protein sequence ID" value="MEZ0452889.1"/>
    <property type="molecule type" value="Genomic_DNA"/>
</dbReference>
<accession>A0ABV4HEF9</accession>
<keyword evidence="2" id="KW-1185">Reference proteome</keyword>
<evidence type="ECO:0000313" key="2">
    <source>
        <dbReference type="Proteomes" id="UP001566204"/>
    </source>
</evidence>